<evidence type="ECO:0000256" key="3">
    <source>
        <dbReference type="ARBA" id="ARBA00022692"/>
    </source>
</evidence>
<dbReference type="NCBIfam" id="TIGR00728">
    <property type="entry name" value="OPT_sfam"/>
    <property type="match status" value="1"/>
</dbReference>
<evidence type="ECO:0000256" key="5">
    <source>
        <dbReference type="ARBA" id="ARBA00023136"/>
    </source>
</evidence>
<feature type="transmembrane region" description="Helical" evidence="6">
    <location>
        <begin position="384"/>
        <end position="409"/>
    </location>
</feature>
<dbReference type="PANTHER" id="PTHR31645">
    <property type="entry name" value="OLIGOPEPTIDE TRANSPORTER YGL114W-RELATED"/>
    <property type="match status" value="1"/>
</dbReference>
<dbReference type="RefSeq" id="WP_111598428.1">
    <property type="nucleotide sequence ID" value="NZ_QLLL01000005.1"/>
</dbReference>
<dbReference type="Proteomes" id="UP000249547">
    <property type="component" value="Unassembled WGS sequence"/>
</dbReference>
<feature type="transmembrane region" description="Helical" evidence="6">
    <location>
        <begin position="654"/>
        <end position="676"/>
    </location>
</feature>
<feature type="transmembrane region" description="Helical" evidence="6">
    <location>
        <begin position="353"/>
        <end position="372"/>
    </location>
</feature>
<feature type="transmembrane region" description="Helical" evidence="6">
    <location>
        <begin position="611"/>
        <end position="634"/>
    </location>
</feature>
<evidence type="ECO:0000256" key="4">
    <source>
        <dbReference type="ARBA" id="ARBA00022989"/>
    </source>
</evidence>
<comment type="subcellular location">
    <subcellularLocation>
        <location evidence="1">Membrane</location>
        <topology evidence="1">Multi-pass membrane protein</topology>
    </subcellularLocation>
</comment>
<organism evidence="7 8">
    <name type="scientific">Chitinophaga skermanii</name>
    <dbReference type="NCBI Taxonomy" id="331697"/>
    <lineage>
        <taxon>Bacteria</taxon>
        <taxon>Pseudomonadati</taxon>
        <taxon>Bacteroidota</taxon>
        <taxon>Chitinophagia</taxon>
        <taxon>Chitinophagales</taxon>
        <taxon>Chitinophagaceae</taxon>
        <taxon>Chitinophaga</taxon>
    </lineage>
</organism>
<sequence>MAEKQFKPYVAPEENVKELTLKSIILGCVFGIIFGAATVYLALKAGLTVSASIPIAVIAITLGRKFFKTTILENNIIQTTGSAGESIAAGVVFTLPGFLFLSIGADGKSAGEEYFTYITILVLAIFGGILGTLMMIPLRRSLIVKEHDTLPYPEGTACGAVLKAGEKGGDFAKTAFLGLGVAFLYAILQKVFHIIAEAPTFLASQKNKYFPSAKVSGEITPEYLGVGYIIGPRISGVLVAGGVMAWLAFIPLLAFLVPAETIAFQLAKLGMLGDITKAGGPGGWDPVTKTFGDYSVAIYQAYVKQIGAGAVAAGGFITLIKTIPTIVSSFKASLGSLKDGKGEEAVPRTEKDLSLKIVGIGSLVLIVLMALLPQIPGDSILDKLLIGVLVVVFGAFFVTVSSRIVGLIGSSNNPISGMTIATIMGTCLIFIAIGWTGQIYQPMALVVGGIICIASANAGATSQDLKSGYIVGATPRNQQIALLIGAVVSSIVIGYTVHILDTPTREMQAAGIQHAIGTDKLSAPQATLMATLIKGILKGDLDWQFVMVGVFISITMELCGIKSLSFAVGAYLPLSTTLPIAIGGGIRGLVDWKQKRSGVKLSAEDEELGKGNLFATGLVAGGAVAGVIVAILSVNETVTEKLAKINAEHGLSQMLGNGGYQILGVVFFALMGYILYRIGRQRSTTIAELEK</sequence>
<dbReference type="EMBL" id="QLLL01000005">
    <property type="protein sequence ID" value="RAJ04122.1"/>
    <property type="molecule type" value="Genomic_DNA"/>
</dbReference>
<comment type="caution">
    <text evidence="7">The sequence shown here is derived from an EMBL/GenBank/DDBJ whole genome shotgun (WGS) entry which is preliminary data.</text>
</comment>
<keyword evidence="4 6" id="KW-1133">Transmembrane helix</keyword>
<name>A0A327QK99_9BACT</name>
<feature type="transmembrane region" description="Helical" evidence="6">
    <location>
        <begin position="415"/>
        <end position="435"/>
    </location>
</feature>
<protein>
    <submittedName>
        <fullName evidence="7">Putative OPT family oligopeptide transporter</fullName>
    </submittedName>
</protein>
<dbReference type="GO" id="GO:0016020">
    <property type="term" value="C:membrane"/>
    <property type="evidence" value="ECO:0007669"/>
    <property type="project" value="UniProtKB-SubCell"/>
</dbReference>
<dbReference type="PANTHER" id="PTHR31645:SF0">
    <property type="entry name" value="OLIGOPEPTIDE TRANSPORTER YGL114W-RELATED"/>
    <property type="match status" value="1"/>
</dbReference>
<keyword evidence="5 6" id="KW-0472">Membrane</keyword>
<feature type="transmembrane region" description="Helical" evidence="6">
    <location>
        <begin position="442"/>
        <end position="460"/>
    </location>
</feature>
<evidence type="ECO:0000313" key="8">
    <source>
        <dbReference type="Proteomes" id="UP000249547"/>
    </source>
</evidence>
<keyword evidence="2" id="KW-0813">Transport</keyword>
<feature type="transmembrane region" description="Helical" evidence="6">
    <location>
        <begin position="21"/>
        <end position="43"/>
    </location>
</feature>
<dbReference type="OrthoDB" id="9809340at2"/>
<evidence type="ECO:0000256" key="2">
    <source>
        <dbReference type="ARBA" id="ARBA00022448"/>
    </source>
</evidence>
<feature type="transmembrane region" description="Helical" evidence="6">
    <location>
        <begin position="117"/>
        <end position="136"/>
    </location>
</feature>
<dbReference type="AlphaFoldDB" id="A0A327QK99"/>
<feature type="transmembrane region" description="Helical" evidence="6">
    <location>
        <begin position="49"/>
        <end position="67"/>
    </location>
</feature>
<dbReference type="InterPro" id="IPR004813">
    <property type="entry name" value="OPT"/>
</dbReference>
<gene>
    <name evidence="7" type="ORF">LX64_03000</name>
</gene>
<feature type="transmembrane region" description="Helical" evidence="6">
    <location>
        <begin position="480"/>
        <end position="500"/>
    </location>
</feature>
<dbReference type="InterPro" id="IPR045035">
    <property type="entry name" value="YSL-like"/>
</dbReference>
<reference evidence="7 8" key="1">
    <citation type="submission" date="2018-06" db="EMBL/GenBank/DDBJ databases">
        <title>Genomic Encyclopedia of Archaeal and Bacterial Type Strains, Phase II (KMG-II): from individual species to whole genera.</title>
        <authorList>
            <person name="Goeker M."/>
        </authorList>
    </citation>
    <scope>NUCLEOTIDE SEQUENCE [LARGE SCALE GENOMIC DNA]</scope>
    <source>
        <strain evidence="7 8">DSM 23857</strain>
    </source>
</reference>
<feature type="transmembrane region" description="Helical" evidence="6">
    <location>
        <begin position="237"/>
        <end position="257"/>
    </location>
</feature>
<keyword evidence="3 6" id="KW-0812">Transmembrane</keyword>
<accession>A0A327QK99</accession>
<keyword evidence="8" id="KW-1185">Reference proteome</keyword>
<feature type="transmembrane region" description="Helical" evidence="6">
    <location>
        <begin position="87"/>
        <end position="105"/>
    </location>
</feature>
<evidence type="ECO:0000313" key="7">
    <source>
        <dbReference type="EMBL" id="RAJ04122.1"/>
    </source>
</evidence>
<dbReference type="GO" id="GO:0035673">
    <property type="term" value="F:oligopeptide transmembrane transporter activity"/>
    <property type="evidence" value="ECO:0007669"/>
    <property type="project" value="InterPro"/>
</dbReference>
<proteinExistence type="predicted"/>
<evidence type="ECO:0000256" key="1">
    <source>
        <dbReference type="ARBA" id="ARBA00004141"/>
    </source>
</evidence>
<feature type="transmembrane region" description="Helical" evidence="6">
    <location>
        <begin position="570"/>
        <end position="590"/>
    </location>
</feature>
<evidence type="ECO:0000256" key="6">
    <source>
        <dbReference type="SAM" id="Phobius"/>
    </source>
</evidence>
<dbReference type="Pfam" id="PF03169">
    <property type="entry name" value="OPT"/>
    <property type="match status" value="1"/>
</dbReference>